<feature type="compositionally biased region" description="Basic and acidic residues" evidence="1">
    <location>
        <begin position="13"/>
        <end position="26"/>
    </location>
</feature>
<name>A0A841EHR4_9BACT</name>
<feature type="region of interest" description="Disordered" evidence="1">
    <location>
        <begin position="1"/>
        <end position="33"/>
    </location>
</feature>
<protein>
    <submittedName>
        <fullName evidence="2">Uncharacterized protein</fullName>
    </submittedName>
</protein>
<dbReference type="EMBL" id="JACHKT010000006">
    <property type="protein sequence ID" value="MBB6002526.1"/>
    <property type="molecule type" value="Genomic_DNA"/>
</dbReference>
<keyword evidence="3" id="KW-1185">Reference proteome</keyword>
<evidence type="ECO:0000313" key="3">
    <source>
        <dbReference type="Proteomes" id="UP000524404"/>
    </source>
</evidence>
<evidence type="ECO:0000256" key="1">
    <source>
        <dbReference type="SAM" id="MobiDB-lite"/>
    </source>
</evidence>
<gene>
    <name evidence="2" type="ORF">HNP25_001178</name>
</gene>
<proteinExistence type="predicted"/>
<comment type="caution">
    <text evidence="2">The sequence shown here is derived from an EMBL/GenBank/DDBJ whole genome shotgun (WGS) entry which is preliminary data.</text>
</comment>
<evidence type="ECO:0000313" key="2">
    <source>
        <dbReference type="EMBL" id="MBB6002526.1"/>
    </source>
</evidence>
<dbReference type="Proteomes" id="UP000524404">
    <property type="component" value="Unassembled WGS sequence"/>
</dbReference>
<accession>A0A841EHR4</accession>
<sequence length="66" mass="7034">MELTNDPKNSNSPEEKKSSATEEKENASSLNKTSVKSIVVDDVELNEEQLDIISGGGEGVLIKTGV</sequence>
<dbReference type="RefSeq" id="WP_184131707.1">
    <property type="nucleotide sequence ID" value="NZ_JACHKT010000006.1"/>
</dbReference>
<reference evidence="2 3" key="1">
    <citation type="submission" date="2020-08" db="EMBL/GenBank/DDBJ databases">
        <title>Functional genomics of gut bacteria from endangered species of beetles.</title>
        <authorList>
            <person name="Carlos-Shanley C."/>
        </authorList>
    </citation>
    <scope>NUCLEOTIDE SEQUENCE [LARGE SCALE GENOMIC DNA]</scope>
    <source>
        <strain evidence="2 3">S00070</strain>
    </source>
</reference>
<organism evidence="2 3">
    <name type="scientific">Arcicella rosea</name>
    <dbReference type="NCBI Taxonomy" id="502909"/>
    <lineage>
        <taxon>Bacteria</taxon>
        <taxon>Pseudomonadati</taxon>
        <taxon>Bacteroidota</taxon>
        <taxon>Cytophagia</taxon>
        <taxon>Cytophagales</taxon>
        <taxon>Flectobacillaceae</taxon>
        <taxon>Arcicella</taxon>
    </lineage>
</organism>
<dbReference type="AlphaFoldDB" id="A0A841EHR4"/>